<dbReference type="InterPro" id="IPR051863">
    <property type="entry name" value="HIPP"/>
</dbReference>
<dbReference type="AlphaFoldDB" id="A0A922JB00"/>
<dbReference type="EMBL" id="CM031832">
    <property type="protein sequence ID" value="KAG6700955.1"/>
    <property type="molecule type" value="Genomic_DNA"/>
</dbReference>
<feature type="domain" description="HMA" evidence="7">
    <location>
        <begin position="21"/>
        <end position="85"/>
    </location>
</feature>
<evidence type="ECO:0000256" key="5">
    <source>
        <dbReference type="ARBA" id="ARBA00024045"/>
    </source>
</evidence>
<name>A0A922JB00_CARIL</name>
<evidence type="ECO:0000256" key="3">
    <source>
        <dbReference type="ARBA" id="ARBA00023288"/>
    </source>
</evidence>
<dbReference type="Pfam" id="PF00403">
    <property type="entry name" value="HMA"/>
    <property type="match status" value="1"/>
</dbReference>
<keyword evidence="4" id="KW-0636">Prenylation</keyword>
<dbReference type="PROSITE" id="PS50846">
    <property type="entry name" value="HMA_2"/>
    <property type="match status" value="1"/>
</dbReference>
<evidence type="ECO:0000256" key="2">
    <source>
        <dbReference type="ARBA" id="ARBA00022723"/>
    </source>
</evidence>
<comment type="caution">
    <text evidence="8">The sequence shown here is derived from an EMBL/GenBank/DDBJ whole genome shotgun (WGS) entry which is preliminary data.</text>
</comment>
<feature type="compositionally biased region" description="Basic and acidic residues" evidence="6">
    <location>
        <begin position="98"/>
        <end position="111"/>
    </location>
</feature>
<evidence type="ECO:0000256" key="1">
    <source>
        <dbReference type="ARBA" id="ARBA00022481"/>
    </source>
</evidence>
<dbReference type="InterPro" id="IPR006121">
    <property type="entry name" value="HMA_dom"/>
</dbReference>
<keyword evidence="1" id="KW-0488">Methylation</keyword>
<dbReference type="Proteomes" id="UP000811246">
    <property type="component" value="Chromosome 8"/>
</dbReference>
<sequence>MIIIREVGLTIQKSGIPSTMAQKTVMKVRIACLKCKKQLIQAVTKLKGVDKVEVDADKGIITVTGDADPYEIIVRTKQTGKFGDVLSVGAPASTEQEGDGKKKEKSGDQKEQVQTPYIPHNSCLVCERVPIVQLGCRDEPYPPCSIM</sequence>
<protein>
    <recommendedName>
        <fullName evidence="7">HMA domain-containing protein</fullName>
    </recommendedName>
</protein>
<accession>A0A922JB00</accession>
<proteinExistence type="inferred from homology"/>
<feature type="region of interest" description="Disordered" evidence="6">
    <location>
        <begin position="84"/>
        <end position="113"/>
    </location>
</feature>
<reference evidence="8" key="1">
    <citation type="submission" date="2021-01" db="EMBL/GenBank/DDBJ databases">
        <authorList>
            <person name="Lovell J.T."/>
            <person name="Bentley N."/>
            <person name="Bhattarai G."/>
            <person name="Jenkins J.W."/>
            <person name="Sreedasyam A."/>
            <person name="Alarcon Y."/>
            <person name="Bock C."/>
            <person name="Boston L."/>
            <person name="Carlson J."/>
            <person name="Cervantes K."/>
            <person name="Clermont K."/>
            <person name="Krom N."/>
            <person name="Kubenka K."/>
            <person name="Mamidi S."/>
            <person name="Mattison C."/>
            <person name="Monteros M."/>
            <person name="Pisani C."/>
            <person name="Plott C."/>
            <person name="Rajasekar S."/>
            <person name="Rhein H.S."/>
            <person name="Rohla C."/>
            <person name="Song M."/>
            <person name="Hilaire R.S."/>
            <person name="Shu S."/>
            <person name="Wells L."/>
            <person name="Wang X."/>
            <person name="Webber J."/>
            <person name="Heerema R.J."/>
            <person name="Klein P."/>
            <person name="Conner P."/>
            <person name="Grauke L."/>
            <person name="Grimwood J."/>
            <person name="Schmutz J."/>
            <person name="Randall J.J."/>
        </authorList>
    </citation>
    <scope>NUCLEOTIDE SEQUENCE</scope>
    <source>
        <tissue evidence="8">Leaf</tissue>
    </source>
</reference>
<keyword evidence="2" id="KW-0479">Metal-binding</keyword>
<organism evidence="8 9">
    <name type="scientific">Carya illinoinensis</name>
    <name type="common">Pecan</name>
    <dbReference type="NCBI Taxonomy" id="32201"/>
    <lineage>
        <taxon>Eukaryota</taxon>
        <taxon>Viridiplantae</taxon>
        <taxon>Streptophyta</taxon>
        <taxon>Embryophyta</taxon>
        <taxon>Tracheophyta</taxon>
        <taxon>Spermatophyta</taxon>
        <taxon>Magnoliopsida</taxon>
        <taxon>eudicotyledons</taxon>
        <taxon>Gunneridae</taxon>
        <taxon>Pentapetalae</taxon>
        <taxon>rosids</taxon>
        <taxon>fabids</taxon>
        <taxon>Fagales</taxon>
        <taxon>Juglandaceae</taxon>
        <taxon>Carya</taxon>
    </lineage>
</organism>
<evidence type="ECO:0000256" key="4">
    <source>
        <dbReference type="ARBA" id="ARBA00023289"/>
    </source>
</evidence>
<gene>
    <name evidence="8" type="ORF">I3842_08G139700</name>
</gene>
<comment type="similarity">
    <text evidence="5">Belongs to the HIPP family.</text>
</comment>
<dbReference type="GO" id="GO:0046872">
    <property type="term" value="F:metal ion binding"/>
    <property type="evidence" value="ECO:0007669"/>
    <property type="project" value="UniProtKB-KW"/>
</dbReference>
<keyword evidence="3" id="KW-0449">Lipoprotein</keyword>
<evidence type="ECO:0000259" key="7">
    <source>
        <dbReference type="PROSITE" id="PS50846"/>
    </source>
</evidence>
<dbReference type="PANTHER" id="PTHR45811">
    <property type="entry name" value="COPPER TRANSPORT PROTEIN FAMILY-RELATED"/>
    <property type="match status" value="1"/>
</dbReference>
<evidence type="ECO:0000313" key="8">
    <source>
        <dbReference type="EMBL" id="KAG6700955.1"/>
    </source>
</evidence>
<evidence type="ECO:0000256" key="6">
    <source>
        <dbReference type="SAM" id="MobiDB-lite"/>
    </source>
</evidence>
<evidence type="ECO:0000313" key="9">
    <source>
        <dbReference type="Proteomes" id="UP000811246"/>
    </source>
</evidence>
<dbReference type="PANTHER" id="PTHR45811:SF13">
    <property type="entry name" value="OS04G0661100 PROTEIN"/>
    <property type="match status" value="1"/>
</dbReference>